<dbReference type="CDD" id="cd03259">
    <property type="entry name" value="ABC_Carb_Solutes_like"/>
    <property type="match status" value="1"/>
</dbReference>
<dbReference type="InterPro" id="IPR003593">
    <property type="entry name" value="AAA+_ATPase"/>
</dbReference>
<evidence type="ECO:0000313" key="10">
    <source>
        <dbReference type="EMBL" id="BDQ34489.1"/>
    </source>
</evidence>
<dbReference type="EMBL" id="AP026708">
    <property type="protein sequence ID" value="BDQ34489.1"/>
    <property type="molecule type" value="Genomic_DNA"/>
</dbReference>
<keyword evidence="5" id="KW-0067">ATP-binding</keyword>
<keyword evidence="2" id="KW-1003">Cell membrane</keyword>
<dbReference type="InterPro" id="IPR015853">
    <property type="entry name" value="ABC_transpr_FbpC"/>
</dbReference>
<dbReference type="SUPFAM" id="SSF52540">
    <property type="entry name" value="P-loop containing nucleoside triphosphate hydrolases"/>
    <property type="match status" value="1"/>
</dbReference>
<dbReference type="Pfam" id="PF00005">
    <property type="entry name" value="ABC_tran"/>
    <property type="match status" value="1"/>
</dbReference>
<evidence type="ECO:0000256" key="7">
    <source>
        <dbReference type="ARBA" id="ARBA00023065"/>
    </source>
</evidence>
<evidence type="ECO:0000256" key="6">
    <source>
        <dbReference type="ARBA" id="ARBA00023004"/>
    </source>
</evidence>
<dbReference type="InterPro" id="IPR050093">
    <property type="entry name" value="ABC_SmlMolc_Importer"/>
</dbReference>
<reference evidence="10" key="1">
    <citation type="submission" date="2022-08" db="EMBL/GenBank/DDBJ databases">
        <title>Genome Sequence of the sulphate-reducing bacterium, Pseudodesulfovibrio portus JCM14722.</title>
        <authorList>
            <person name="Kondo R."/>
            <person name="Kataoka T."/>
        </authorList>
    </citation>
    <scope>NUCLEOTIDE SEQUENCE</scope>
    <source>
        <strain evidence="10">JCM 14722</strain>
    </source>
</reference>
<dbReference type="InterPro" id="IPR027417">
    <property type="entry name" value="P-loop_NTPase"/>
</dbReference>
<proteinExistence type="predicted"/>
<sequence length="247" mass="26837">MRFEVDIQKRMRCGKEEFLLCAAFETSDSALVLFGPSGSGKTLTLQAVAGILTPDSGCIRLDGRAVFDSAKGINVPARKRNVGYVFQDYALFPHLSVRDNIGFGLKPLLGRLTGADHARVAELMDVFGLTGVAGQKPSTLSGGQQQRTALARALATSPQALLLDEPLSALDQPLRIRMREELSRILRTFDIPMVMVTHDSDEAQAFAESVVVYRNGSVTGMHSAREMERNGHSLSEAIQAEVALAYE</sequence>
<keyword evidence="6" id="KW-0408">Iron</keyword>
<name>A0ABN6RTN6_9BACT</name>
<evidence type="ECO:0000313" key="11">
    <source>
        <dbReference type="Proteomes" id="UP001061361"/>
    </source>
</evidence>
<feature type="domain" description="ABC transporter" evidence="9">
    <location>
        <begin position="2"/>
        <end position="240"/>
    </location>
</feature>
<keyword evidence="11" id="KW-1185">Reference proteome</keyword>
<gene>
    <name evidence="10" type="primary">modC</name>
    <name evidence="10" type="ORF">JCM14722_20310</name>
</gene>
<evidence type="ECO:0000256" key="3">
    <source>
        <dbReference type="ARBA" id="ARBA00022496"/>
    </source>
</evidence>
<evidence type="ECO:0000256" key="1">
    <source>
        <dbReference type="ARBA" id="ARBA00022448"/>
    </source>
</evidence>
<dbReference type="PANTHER" id="PTHR42781:SF4">
    <property type="entry name" value="SPERMIDINE_PUTRESCINE IMPORT ATP-BINDING PROTEIN POTA"/>
    <property type="match status" value="1"/>
</dbReference>
<evidence type="ECO:0000256" key="4">
    <source>
        <dbReference type="ARBA" id="ARBA00022741"/>
    </source>
</evidence>
<dbReference type="Proteomes" id="UP001061361">
    <property type="component" value="Chromosome"/>
</dbReference>
<keyword evidence="7" id="KW-0406">Ion transport</keyword>
<evidence type="ECO:0000256" key="2">
    <source>
        <dbReference type="ARBA" id="ARBA00022475"/>
    </source>
</evidence>
<dbReference type="PROSITE" id="PS50893">
    <property type="entry name" value="ABC_TRANSPORTER_2"/>
    <property type="match status" value="1"/>
</dbReference>
<keyword evidence="8" id="KW-0472">Membrane</keyword>
<evidence type="ECO:0000256" key="5">
    <source>
        <dbReference type="ARBA" id="ARBA00022840"/>
    </source>
</evidence>
<accession>A0ABN6RTN6</accession>
<keyword evidence="1" id="KW-0813">Transport</keyword>
<dbReference type="Gene3D" id="3.40.50.300">
    <property type="entry name" value="P-loop containing nucleotide triphosphate hydrolases"/>
    <property type="match status" value="1"/>
</dbReference>
<evidence type="ECO:0000256" key="8">
    <source>
        <dbReference type="ARBA" id="ARBA00023136"/>
    </source>
</evidence>
<dbReference type="RefSeq" id="WP_264981395.1">
    <property type="nucleotide sequence ID" value="NZ_AP026708.1"/>
</dbReference>
<organism evidence="10 11">
    <name type="scientific">Pseudodesulfovibrio portus</name>
    <dbReference type="NCBI Taxonomy" id="231439"/>
    <lineage>
        <taxon>Bacteria</taxon>
        <taxon>Pseudomonadati</taxon>
        <taxon>Thermodesulfobacteriota</taxon>
        <taxon>Desulfovibrionia</taxon>
        <taxon>Desulfovibrionales</taxon>
        <taxon>Desulfovibrionaceae</taxon>
    </lineage>
</organism>
<keyword evidence="3" id="KW-0410">Iron transport</keyword>
<evidence type="ECO:0000259" key="9">
    <source>
        <dbReference type="PROSITE" id="PS50893"/>
    </source>
</evidence>
<dbReference type="InterPro" id="IPR003439">
    <property type="entry name" value="ABC_transporter-like_ATP-bd"/>
</dbReference>
<protein>
    <submittedName>
        <fullName evidence="10">Molybdenum ABC transporter ATPase</fullName>
    </submittedName>
</protein>
<dbReference type="SMART" id="SM00382">
    <property type="entry name" value="AAA"/>
    <property type="match status" value="1"/>
</dbReference>
<keyword evidence="4" id="KW-0547">Nucleotide-binding</keyword>
<dbReference type="PANTHER" id="PTHR42781">
    <property type="entry name" value="SPERMIDINE/PUTRESCINE IMPORT ATP-BINDING PROTEIN POTA"/>
    <property type="match status" value="1"/>
</dbReference>